<organism evidence="5 6">
    <name type="scientific">Roseburia lenta</name>
    <dbReference type="NCBI Taxonomy" id="2763061"/>
    <lineage>
        <taxon>Bacteria</taxon>
        <taxon>Bacillati</taxon>
        <taxon>Bacillota</taxon>
        <taxon>Clostridia</taxon>
        <taxon>Lachnospirales</taxon>
        <taxon>Lachnospiraceae</taxon>
        <taxon>Roseburia</taxon>
    </lineage>
</organism>
<dbReference type="SUPFAM" id="SSF46689">
    <property type="entry name" value="Homeodomain-like"/>
    <property type="match status" value="2"/>
</dbReference>
<keyword evidence="2" id="KW-0238">DNA-binding</keyword>
<dbReference type="Gene3D" id="1.10.10.60">
    <property type="entry name" value="Homeodomain-like"/>
    <property type="match status" value="2"/>
</dbReference>
<evidence type="ECO:0000256" key="2">
    <source>
        <dbReference type="ARBA" id="ARBA00023125"/>
    </source>
</evidence>
<sequence>MTKDEQIKSYMDLLLHTNNLFGWIYDEHMQMLFTTYPGDDYQGFDALFQLQVPPALNGGLPSHPRFIYSFFNLAWLIDFEIVDNQLKKFYVLGPTFTGENSYNELVKAMDQRNLSIKTKANVSKLLTSLPIVASNVMMSYASQLHYLISGTAIDINTIESVQNKGNYENPSIVPSSQQHHGIWASEQEFLRLFKDGNPDYSKALQNSSHLSNGVKHNPKNSLRAAKNNAFVLLTLISRAAIEGGVSPNVAYDLCDFYGQRIEDSVSLDDNGTVIEEMQTVYFQKVCEAKHTDGISPIVKNCCDYIGVHINEKLSIGDLAERAGYSEYYFSRKFKQEMGCTITEYIMREKIERAKVLLSTTNMSILDISIELSFNSRSYFSDSFQKIAGIAPGEYRKQNIRL</sequence>
<evidence type="ECO:0000313" key="6">
    <source>
        <dbReference type="Proteomes" id="UP000643810"/>
    </source>
</evidence>
<name>A0ABR7GH33_9FIRM</name>
<reference evidence="5 6" key="1">
    <citation type="submission" date="2020-08" db="EMBL/GenBank/DDBJ databases">
        <title>Genome public.</title>
        <authorList>
            <person name="Liu C."/>
            <person name="Sun Q."/>
        </authorList>
    </citation>
    <scope>NUCLEOTIDE SEQUENCE [LARGE SCALE GENOMIC DNA]</scope>
    <source>
        <strain evidence="5 6">NSJ-9</strain>
    </source>
</reference>
<keyword evidence="6" id="KW-1185">Reference proteome</keyword>
<protein>
    <submittedName>
        <fullName evidence="5">Helix-turn-helix transcriptional regulator</fullName>
    </submittedName>
</protein>
<keyword evidence="1" id="KW-0805">Transcription regulation</keyword>
<evidence type="ECO:0000256" key="1">
    <source>
        <dbReference type="ARBA" id="ARBA00023015"/>
    </source>
</evidence>
<dbReference type="RefSeq" id="WP_118280328.1">
    <property type="nucleotide sequence ID" value="NZ_JACOPG010000002.1"/>
</dbReference>
<dbReference type="Pfam" id="PF12833">
    <property type="entry name" value="HTH_18"/>
    <property type="match status" value="1"/>
</dbReference>
<dbReference type="SMART" id="SM00342">
    <property type="entry name" value="HTH_ARAC"/>
    <property type="match status" value="1"/>
</dbReference>
<dbReference type="InterPro" id="IPR009057">
    <property type="entry name" value="Homeodomain-like_sf"/>
</dbReference>
<feature type="domain" description="HTH araC/xylS-type" evidence="4">
    <location>
        <begin position="299"/>
        <end position="397"/>
    </location>
</feature>
<gene>
    <name evidence="5" type="ORF">H8R94_05515</name>
</gene>
<proteinExistence type="predicted"/>
<dbReference type="InterPro" id="IPR018060">
    <property type="entry name" value="HTH_AraC"/>
</dbReference>
<evidence type="ECO:0000313" key="5">
    <source>
        <dbReference type="EMBL" id="MBC5686065.1"/>
    </source>
</evidence>
<dbReference type="PANTHER" id="PTHR43280">
    <property type="entry name" value="ARAC-FAMILY TRANSCRIPTIONAL REGULATOR"/>
    <property type="match status" value="1"/>
</dbReference>
<comment type="caution">
    <text evidence="5">The sequence shown here is derived from an EMBL/GenBank/DDBJ whole genome shotgun (WGS) entry which is preliminary data.</text>
</comment>
<evidence type="ECO:0000259" key="4">
    <source>
        <dbReference type="PROSITE" id="PS01124"/>
    </source>
</evidence>
<dbReference type="PROSITE" id="PS01124">
    <property type="entry name" value="HTH_ARAC_FAMILY_2"/>
    <property type="match status" value="1"/>
</dbReference>
<keyword evidence="3" id="KW-0804">Transcription</keyword>
<dbReference type="Proteomes" id="UP000643810">
    <property type="component" value="Unassembled WGS sequence"/>
</dbReference>
<evidence type="ECO:0000256" key="3">
    <source>
        <dbReference type="ARBA" id="ARBA00023163"/>
    </source>
</evidence>
<dbReference type="EMBL" id="JACOPG010000002">
    <property type="protein sequence ID" value="MBC5686065.1"/>
    <property type="molecule type" value="Genomic_DNA"/>
</dbReference>
<dbReference type="PANTHER" id="PTHR43280:SF28">
    <property type="entry name" value="HTH-TYPE TRANSCRIPTIONAL ACTIVATOR RHAS"/>
    <property type="match status" value="1"/>
</dbReference>
<accession>A0ABR7GH33</accession>